<proteinExistence type="predicted"/>
<gene>
    <name evidence="2" type="ORF">D9758_011687</name>
</gene>
<evidence type="ECO:0000313" key="2">
    <source>
        <dbReference type="EMBL" id="KAF5362758.1"/>
    </source>
</evidence>
<feature type="compositionally biased region" description="Low complexity" evidence="1">
    <location>
        <begin position="178"/>
        <end position="207"/>
    </location>
</feature>
<name>A0A8H5GD44_9AGAR</name>
<dbReference type="OrthoDB" id="2855464at2759"/>
<protein>
    <submittedName>
        <fullName evidence="2">Uncharacterized protein</fullName>
    </submittedName>
</protein>
<sequence length="304" mass="33031">MSQISSNSTEVPSMDSKSTYIPPRMRRKCYKLGCSISEAVFTSPGEELSLDASGSSTGERADQFGESFRTADTIVNDSIHSTTTSSAHASAYYTRLRSETASSLRKRGHSSVDDSEDTTSSKRQKRSTSPYTSDRYRQRPPYPSPGPSNASSTPVTPSPESSRPVVSNPEPHTHGGTSESSSSSSLTSPDSSANSDSESSPPSSSSSVQIDFGAMSFDEILLHHSPKNGSTTEQCHRRAALEADPWVATFTKTSVTCRGCGKTLQMEKRGKRWYYPSNWIKHREQNSCEGIRKGVWAVGKMKGT</sequence>
<feature type="region of interest" description="Disordered" evidence="1">
    <location>
        <begin position="96"/>
        <end position="209"/>
    </location>
</feature>
<dbReference type="Proteomes" id="UP000559256">
    <property type="component" value="Unassembled WGS sequence"/>
</dbReference>
<accession>A0A8H5GD44</accession>
<organism evidence="2 3">
    <name type="scientific">Tetrapyrgos nigripes</name>
    <dbReference type="NCBI Taxonomy" id="182062"/>
    <lineage>
        <taxon>Eukaryota</taxon>
        <taxon>Fungi</taxon>
        <taxon>Dikarya</taxon>
        <taxon>Basidiomycota</taxon>
        <taxon>Agaricomycotina</taxon>
        <taxon>Agaricomycetes</taxon>
        <taxon>Agaricomycetidae</taxon>
        <taxon>Agaricales</taxon>
        <taxon>Marasmiineae</taxon>
        <taxon>Marasmiaceae</taxon>
        <taxon>Tetrapyrgos</taxon>
    </lineage>
</organism>
<evidence type="ECO:0000256" key="1">
    <source>
        <dbReference type="SAM" id="MobiDB-lite"/>
    </source>
</evidence>
<dbReference type="AlphaFoldDB" id="A0A8H5GD44"/>
<dbReference type="EMBL" id="JAACJM010000037">
    <property type="protein sequence ID" value="KAF5362758.1"/>
    <property type="molecule type" value="Genomic_DNA"/>
</dbReference>
<feature type="compositionally biased region" description="Polar residues" evidence="1">
    <location>
        <begin position="1"/>
        <end position="19"/>
    </location>
</feature>
<comment type="caution">
    <text evidence="2">The sequence shown here is derived from an EMBL/GenBank/DDBJ whole genome shotgun (WGS) entry which is preliminary data.</text>
</comment>
<feature type="compositionally biased region" description="Low complexity" evidence="1">
    <location>
        <begin position="151"/>
        <end position="170"/>
    </location>
</feature>
<feature type="region of interest" description="Disordered" evidence="1">
    <location>
        <begin position="43"/>
        <end position="68"/>
    </location>
</feature>
<reference evidence="2 3" key="1">
    <citation type="journal article" date="2020" name="ISME J.">
        <title>Uncovering the hidden diversity of litter-decomposition mechanisms in mushroom-forming fungi.</title>
        <authorList>
            <person name="Floudas D."/>
            <person name="Bentzer J."/>
            <person name="Ahren D."/>
            <person name="Johansson T."/>
            <person name="Persson P."/>
            <person name="Tunlid A."/>
        </authorList>
    </citation>
    <scope>NUCLEOTIDE SEQUENCE [LARGE SCALE GENOMIC DNA]</scope>
    <source>
        <strain evidence="2 3">CBS 291.85</strain>
    </source>
</reference>
<keyword evidence="3" id="KW-1185">Reference proteome</keyword>
<feature type="region of interest" description="Disordered" evidence="1">
    <location>
        <begin position="1"/>
        <end position="22"/>
    </location>
</feature>
<evidence type="ECO:0000313" key="3">
    <source>
        <dbReference type="Proteomes" id="UP000559256"/>
    </source>
</evidence>